<accession>A0A9W6QF29</accession>
<comment type="caution">
    <text evidence="1">The sequence shown here is derived from an EMBL/GenBank/DDBJ whole genome shotgun (WGS) entry which is preliminary data.</text>
</comment>
<evidence type="ECO:0000313" key="2">
    <source>
        <dbReference type="Proteomes" id="UP001165041"/>
    </source>
</evidence>
<dbReference type="EMBL" id="BSSA01000027">
    <property type="protein sequence ID" value="GLW73688.1"/>
    <property type="molecule type" value="Genomic_DNA"/>
</dbReference>
<name>A0A9W6QF29_9ACTN</name>
<proteinExistence type="predicted"/>
<reference evidence="1" key="1">
    <citation type="submission" date="2023-02" db="EMBL/GenBank/DDBJ databases">
        <title>Kitasatospora phosalacinea NBRC 14627.</title>
        <authorList>
            <person name="Ichikawa N."/>
            <person name="Sato H."/>
            <person name="Tonouchi N."/>
        </authorList>
    </citation>
    <scope>NUCLEOTIDE SEQUENCE</scope>
    <source>
        <strain evidence="1">NBRC 14627</strain>
    </source>
</reference>
<dbReference type="RefSeq" id="WP_285739322.1">
    <property type="nucleotide sequence ID" value="NZ_BSSA01000027.1"/>
</dbReference>
<sequence>MLDRLRHFVSDTVTEVQDHRRFTRDIKQQVADGDRDAAEAFRTGTLAAALTRRGRDARGREVVAYVQQVLDADGRPDRIGWLHRR</sequence>
<dbReference type="AlphaFoldDB" id="A0A9W6QF29"/>
<dbReference type="Proteomes" id="UP001165041">
    <property type="component" value="Unassembled WGS sequence"/>
</dbReference>
<protein>
    <submittedName>
        <fullName evidence="1">Uncharacterized protein</fullName>
    </submittedName>
</protein>
<evidence type="ECO:0000313" key="1">
    <source>
        <dbReference type="EMBL" id="GLW73688.1"/>
    </source>
</evidence>
<gene>
    <name evidence="1" type="ORF">Kpho02_59860</name>
</gene>
<organism evidence="1 2">
    <name type="scientific">Kitasatospora phosalacinea</name>
    <dbReference type="NCBI Taxonomy" id="2065"/>
    <lineage>
        <taxon>Bacteria</taxon>
        <taxon>Bacillati</taxon>
        <taxon>Actinomycetota</taxon>
        <taxon>Actinomycetes</taxon>
        <taxon>Kitasatosporales</taxon>
        <taxon>Streptomycetaceae</taxon>
        <taxon>Kitasatospora</taxon>
    </lineage>
</organism>